<proteinExistence type="predicted"/>
<evidence type="ECO:0000313" key="1">
    <source>
        <dbReference type="EMBL" id="GIY47565.1"/>
    </source>
</evidence>
<dbReference type="EMBL" id="BPLR01011593">
    <property type="protein sequence ID" value="GIY47565.1"/>
    <property type="molecule type" value="Genomic_DNA"/>
</dbReference>
<evidence type="ECO:0000313" key="2">
    <source>
        <dbReference type="Proteomes" id="UP001054945"/>
    </source>
</evidence>
<protein>
    <submittedName>
        <fullName evidence="1">Uncharacterized protein</fullName>
    </submittedName>
</protein>
<reference evidence="1 2" key="1">
    <citation type="submission" date="2021-06" db="EMBL/GenBank/DDBJ databases">
        <title>Caerostris extrusa draft genome.</title>
        <authorList>
            <person name="Kono N."/>
            <person name="Arakawa K."/>
        </authorList>
    </citation>
    <scope>NUCLEOTIDE SEQUENCE [LARGE SCALE GENOMIC DNA]</scope>
</reference>
<gene>
    <name evidence="1" type="ORF">CEXT_521111</name>
</gene>
<name>A0AAV4TMC9_CAEEX</name>
<sequence length="134" mass="15311">MTRLCTYAMGYLTNSRSAPLETFFAYLQKLNISENSGKQSRMAPRKQRLDCSRAHKWIRISYSNSTLAKNSTFLKTAAVVEPVSGFESRSVIAYVQNLVMFENRNCGGAYKWIRISVSNCIRAKPRHVLKPRLL</sequence>
<accession>A0AAV4TMC9</accession>
<keyword evidence="2" id="KW-1185">Reference proteome</keyword>
<dbReference type="AlphaFoldDB" id="A0AAV4TMC9"/>
<dbReference type="Proteomes" id="UP001054945">
    <property type="component" value="Unassembled WGS sequence"/>
</dbReference>
<comment type="caution">
    <text evidence="1">The sequence shown here is derived from an EMBL/GenBank/DDBJ whole genome shotgun (WGS) entry which is preliminary data.</text>
</comment>
<organism evidence="1 2">
    <name type="scientific">Caerostris extrusa</name>
    <name type="common">Bark spider</name>
    <name type="synonym">Caerostris bankana</name>
    <dbReference type="NCBI Taxonomy" id="172846"/>
    <lineage>
        <taxon>Eukaryota</taxon>
        <taxon>Metazoa</taxon>
        <taxon>Ecdysozoa</taxon>
        <taxon>Arthropoda</taxon>
        <taxon>Chelicerata</taxon>
        <taxon>Arachnida</taxon>
        <taxon>Araneae</taxon>
        <taxon>Araneomorphae</taxon>
        <taxon>Entelegynae</taxon>
        <taxon>Araneoidea</taxon>
        <taxon>Araneidae</taxon>
        <taxon>Caerostris</taxon>
    </lineage>
</organism>